<dbReference type="InterPro" id="IPR008929">
    <property type="entry name" value="Chondroitin_lyas"/>
</dbReference>
<gene>
    <name evidence="1" type="ORF">KB874_22675</name>
</gene>
<proteinExistence type="predicted"/>
<protein>
    <submittedName>
        <fullName evidence="1">Uncharacterized protein</fullName>
    </submittedName>
</protein>
<dbReference type="AlphaFoldDB" id="A0A8J7WI64"/>
<keyword evidence="2" id="KW-1185">Reference proteome</keyword>
<dbReference type="EMBL" id="JAGTUU010000015">
    <property type="protein sequence ID" value="MBS0126884.1"/>
    <property type="molecule type" value="Genomic_DNA"/>
</dbReference>
<evidence type="ECO:0000313" key="1">
    <source>
        <dbReference type="EMBL" id="MBS0126884.1"/>
    </source>
</evidence>
<comment type="caution">
    <text evidence="1">The sequence shown here is derived from an EMBL/GenBank/DDBJ whole genome shotgun (WGS) entry which is preliminary data.</text>
</comment>
<name>A0A8J7WI64_9RHOB</name>
<dbReference type="Gene3D" id="1.50.10.100">
    <property type="entry name" value="Chondroitin AC/alginate lyase"/>
    <property type="match status" value="1"/>
</dbReference>
<dbReference type="RefSeq" id="WP_212538842.1">
    <property type="nucleotide sequence ID" value="NZ_JAGTUU010000015.1"/>
</dbReference>
<organism evidence="1 2">
    <name type="scientific">Thetidibacter halocola</name>
    <dbReference type="NCBI Taxonomy" id="2827239"/>
    <lineage>
        <taxon>Bacteria</taxon>
        <taxon>Pseudomonadati</taxon>
        <taxon>Pseudomonadota</taxon>
        <taxon>Alphaproteobacteria</taxon>
        <taxon>Rhodobacterales</taxon>
        <taxon>Roseobacteraceae</taxon>
        <taxon>Thetidibacter</taxon>
    </lineage>
</organism>
<evidence type="ECO:0000313" key="2">
    <source>
        <dbReference type="Proteomes" id="UP000681356"/>
    </source>
</evidence>
<dbReference type="Proteomes" id="UP000681356">
    <property type="component" value="Unassembled WGS sequence"/>
</dbReference>
<accession>A0A8J7WI64</accession>
<reference evidence="1" key="1">
    <citation type="submission" date="2021-04" db="EMBL/GenBank/DDBJ databases">
        <authorList>
            <person name="Yoon J."/>
        </authorList>
    </citation>
    <scope>NUCLEOTIDE SEQUENCE</scope>
    <source>
        <strain evidence="1">KMU-90</strain>
    </source>
</reference>
<sequence>MGVTSRAYTDEWVYRVTNALAWGYDWLHEQLDEVERQRVCASLLARTRDIAEHAILNAKIHLFLSIGTQS</sequence>